<dbReference type="EMBL" id="DXHL01000029">
    <property type="protein sequence ID" value="HIW11074.1"/>
    <property type="molecule type" value="Genomic_DNA"/>
</dbReference>
<evidence type="ECO:0000313" key="1">
    <source>
        <dbReference type="EMBL" id="HIW11074.1"/>
    </source>
</evidence>
<organism evidence="1 2">
    <name type="scientific">Candidatus Rikenella faecigallinarum</name>
    <dbReference type="NCBI Taxonomy" id="2838745"/>
    <lineage>
        <taxon>Bacteria</taxon>
        <taxon>Pseudomonadati</taxon>
        <taxon>Bacteroidota</taxon>
        <taxon>Bacteroidia</taxon>
        <taxon>Bacteroidales</taxon>
        <taxon>Rikenellaceae</taxon>
        <taxon>Rikenella</taxon>
    </lineage>
</organism>
<dbReference type="Proteomes" id="UP000823926">
    <property type="component" value="Unassembled WGS sequence"/>
</dbReference>
<evidence type="ECO:0000313" key="2">
    <source>
        <dbReference type="Proteomes" id="UP000823926"/>
    </source>
</evidence>
<proteinExistence type="predicted"/>
<reference evidence="1" key="2">
    <citation type="submission" date="2021-04" db="EMBL/GenBank/DDBJ databases">
        <authorList>
            <person name="Gilroy R."/>
        </authorList>
    </citation>
    <scope>NUCLEOTIDE SEQUENCE</scope>
    <source>
        <strain evidence="1">ChiBcec15-1070</strain>
    </source>
</reference>
<dbReference type="AlphaFoldDB" id="A0A9D1TZA4"/>
<gene>
    <name evidence="1" type="ORF">H9888_06195</name>
</gene>
<sequence length="63" mass="7641">MREFKRFCCEFVSDKAFDQLISEGEDNSGIPRWMHIGYKHRQRTLQRRQALSMVHGKYYPMTE</sequence>
<accession>A0A9D1TZA4</accession>
<reference evidence="1" key="1">
    <citation type="journal article" date="2021" name="PeerJ">
        <title>Extensive microbial diversity within the chicken gut microbiome revealed by metagenomics and culture.</title>
        <authorList>
            <person name="Gilroy R."/>
            <person name="Ravi A."/>
            <person name="Getino M."/>
            <person name="Pursley I."/>
            <person name="Horton D.L."/>
            <person name="Alikhan N.F."/>
            <person name="Baker D."/>
            <person name="Gharbi K."/>
            <person name="Hall N."/>
            <person name="Watson M."/>
            <person name="Adriaenssens E.M."/>
            <person name="Foster-Nyarko E."/>
            <person name="Jarju S."/>
            <person name="Secka A."/>
            <person name="Antonio M."/>
            <person name="Oren A."/>
            <person name="Chaudhuri R.R."/>
            <person name="La Ragione R."/>
            <person name="Hildebrand F."/>
            <person name="Pallen M.J."/>
        </authorList>
    </citation>
    <scope>NUCLEOTIDE SEQUENCE</scope>
    <source>
        <strain evidence="1">ChiBcec15-1070</strain>
    </source>
</reference>
<comment type="caution">
    <text evidence="1">The sequence shown here is derived from an EMBL/GenBank/DDBJ whole genome shotgun (WGS) entry which is preliminary data.</text>
</comment>
<name>A0A9D1TZA4_9BACT</name>
<protein>
    <submittedName>
        <fullName evidence="1">Uncharacterized protein</fullName>
    </submittedName>
</protein>